<proteinExistence type="predicted"/>
<accession>A0ABQ8AI67</accession>
<dbReference type="EMBL" id="JAGKQM010000013">
    <property type="protein sequence ID" value="KAH0891730.1"/>
    <property type="molecule type" value="Genomic_DNA"/>
</dbReference>
<gene>
    <name evidence="1" type="ORF">HID58_054159</name>
</gene>
<evidence type="ECO:0000313" key="2">
    <source>
        <dbReference type="Proteomes" id="UP000824890"/>
    </source>
</evidence>
<sequence>MNCGDEAGASSGHLDWRFSQVSGERSAGEEVQEENWTHGCVFLTRQLWDINLDSGPVSTFQVHEHLKTKGQFPVLLERVASADSVHN</sequence>
<reference evidence="1 2" key="1">
    <citation type="submission" date="2021-05" db="EMBL/GenBank/DDBJ databases">
        <title>Genome Assembly of Synthetic Allotetraploid Brassica napus Reveals Homoeologous Exchanges between Subgenomes.</title>
        <authorList>
            <person name="Davis J.T."/>
        </authorList>
    </citation>
    <scope>NUCLEOTIDE SEQUENCE [LARGE SCALE GENOMIC DNA]</scope>
    <source>
        <strain evidence="2">cv. Da-Ae</strain>
        <tissue evidence="1">Seedling</tissue>
    </source>
</reference>
<protein>
    <submittedName>
        <fullName evidence="1">Uncharacterized protein</fullName>
    </submittedName>
</protein>
<comment type="caution">
    <text evidence="1">The sequence shown here is derived from an EMBL/GenBank/DDBJ whole genome shotgun (WGS) entry which is preliminary data.</text>
</comment>
<name>A0ABQ8AI67_BRANA</name>
<keyword evidence="2" id="KW-1185">Reference proteome</keyword>
<dbReference type="Proteomes" id="UP000824890">
    <property type="component" value="Unassembled WGS sequence"/>
</dbReference>
<evidence type="ECO:0000313" key="1">
    <source>
        <dbReference type="EMBL" id="KAH0891730.1"/>
    </source>
</evidence>
<organism evidence="1 2">
    <name type="scientific">Brassica napus</name>
    <name type="common">Rape</name>
    <dbReference type="NCBI Taxonomy" id="3708"/>
    <lineage>
        <taxon>Eukaryota</taxon>
        <taxon>Viridiplantae</taxon>
        <taxon>Streptophyta</taxon>
        <taxon>Embryophyta</taxon>
        <taxon>Tracheophyta</taxon>
        <taxon>Spermatophyta</taxon>
        <taxon>Magnoliopsida</taxon>
        <taxon>eudicotyledons</taxon>
        <taxon>Gunneridae</taxon>
        <taxon>Pentapetalae</taxon>
        <taxon>rosids</taxon>
        <taxon>malvids</taxon>
        <taxon>Brassicales</taxon>
        <taxon>Brassicaceae</taxon>
        <taxon>Brassiceae</taxon>
        <taxon>Brassica</taxon>
    </lineage>
</organism>